<evidence type="ECO:0000313" key="4">
    <source>
        <dbReference type="EMBL" id="MBB4039171.1"/>
    </source>
</evidence>
<keyword evidence="5" id="KW-1185">Reference proteome</keyword>
<sequence>MLPALRFDGLHSHAHPRLLPLALAAATFLCSTGTALADCILTAGSGTVVAPGTGARVTCQAAGGAQATAIVAAPGSTDVQVVIENGASFGLPGKFVSVGSNSRMTNAATLTTTGAGTHGLIVNGDNTTVVNNGTIGTTGQSAASVYVESGTGNTVINNGTLTSGENQGSGVTFERGGAGGATFINNGTVRSTVLGFGNSATAVVLLSQAGESTLAINRGTISSDSGAAFGGGAGNDRFENYGILNRTDGDFGSVILSAGNDTYVIGGNSTFDSYIDGGRDTDTVAFGVDSGSLDVSEIDSVAGRYRRFERLEKIGNAGWTLTGTNSAALPVAVSSGVLTLNASMPNSPVTVASGATLTGTGTVGALDIASGGILAPGGGAALGTFTASSATFASGSRFNVRVNDRGESDRVQVNGTATINGGNVAVDVTRGYVVNTPYRILTATSLAGPRFQGVTASLALLQPVLSYDATNVYVTLQRTAEEPDDPTDPDDPDDPSQPVVTLDEVGRTWNQISTGLALESQSMRGPLLPIVLAQPTIPEVLIALDLLSGEGYATATGLAAADTETIHRALLTRLRTMDGIALGAAPAPAPTAYAATPAFPAAPRAKGQTLDLWGQAFGNWSRNGSRTGLGLASIDSNTGGLILGAETTFDTVWRVGMAGAYTQTRFDLGGRLSSGTLDSYHAALYGSGAWGGFALRGGATYTRHDLDMSRRAAFTGFSDRASGGLGFDSAGAFAEIGYPVLIGRLTAEPVANLSYVHTGKGSFTEDGGSMALRGTTQAFDNASTMLGLRLSGDLTDDGRLKGYSLIGWRHAFGDRLPMTDNQFLAGGDPFLIVGTPMDRDSLIVETGLDWFVTPAATLGLRYDGRYGETSNSQSVRGQFTAQF</sequence>
<feature type="signal peptide" evidence="2">
    <location>
        <begin position="1"/>
        <end position="37"/>
    </location>
</feature>
<evidence type="ECO:0000256" key="2">
    <source>
        <dbReference type="SAM" id="SignalP"/>
    </source>
</evidence>
<dbReference type="InterPro" id="IPR011050">
    <property type="entry name" value="Pectin_lyase_fold/virulence"/>
</dbReference>
<proteinExistence type="predicted"/>
<dbReference type="RefSeq" id="WP_027314984.1">
    <property type="nucleotide sequence ID" value="NZ_JACIDC010000002.1"/>
</dbReference>
<accession>A0A7W6ICZ2</accession>
<evidence type="ECO:0000259" key="3">
    <source>
        <dbReference type="PROSITE" id="PS51208"/>
    </source>
</evidence>
<feature type="chain" id="PRO_5030557193" evidence="2">
    <location>
        <begin position="38"/>
        <end position="883"/>
    </location>
</feature>
<dbReference type="SUPFAM" id="SSF103515">
    <property type="entry name" value="Autotransporter"/>
    <property type="match status" value="1"/>
</dbReference>
<dbReference type="EMBL" id="JACIDC010000002">
    <property type="protein sequence ID" value="MBB4039171.1"/>
    <property type="molecule type" value="Genomic_DNA"/>
</dbReference>
<keyword evidence="2" id="KW-0732">Signal</keyword>
<evidence type="ECO:0000256" key="1">
    <source>
        <dbReference type="SAM" id="MobiDB-lite"/>
    </source>
</evidence>
<dbReference type="InterPro" id="IPR005546">
    <property type="entry name" value="Autotransporte_beta"/>
</dbReference>
<dbReference type="InterPro" id="IPR012332">
    <property type="entry name" value="Autotransporter_pectin_lyase_C"/>
</dbReference>
<dbReference type="Gene3D" id="2.160.20.20">
    <property type="match status" value="1"/>
</dbReference>
<evidence type="ECO:0000313" key="5">
    <source>
        <dbReference type="Proteomes" id="UP000519439"/>
    </source>
</evidence>
<dbReference type="AlphaFoldDB" id="A0A7W6ICZ2"/>
<protein>
    <submittedName>
        <fullName evidence="4">Uncharacterized protein with beta-barrel porin domain</fullName>
    </submittedName>
</protein>
<dbReference type="SUPFAM" id="SSF51126">
    <property type="entry name" value="Pectin lyase-like"/>
    <property type="match status" value="1"/>
</dbReference>
<feature type="region of interest" description="Disordered" evidence="1">
    <location>
        <begin position="480"/>
        <end position="500"/>
    </location>
</feature>
<comment type="caution">
    <text evidence="4">The sequence shown here is derived from an EMBL/GenBank/DDBJ whole genome shotgun (WGS) entry which is preliminary data.</text>
</comment>
<gene>
    <name evidence="4" type="ORF">GGR34_000806</name>
</gene>
<dbReference type="Gene3D" id="2.40.128.130">
    <property type="entry name" value="Autotransporter beta-domain"/>
    <property type="match status" value="1"/>
</dbReference>
<dbReference type="Pfam" id="PF03797">
    <property type="entry name" value="Autotransporter"/>
    <property type="match status" value="1"/>
</dbReference>
<feature type="compositionally biased region" description="Acidic residues" evidence="1">
    <location>
        <begin position="482"/>
        <end position="494"/>
    </location>
</feature>
<reference evidence="4 5" key="1">
    <citation type="submission" date="2020-08" db="EMBL/GenBank/DDBJ databases">
        <title>Genomic Encyclopedia of Type Strains, Phase IV (KMG-IV): sequencing the most valuable type-strain genomes for metagenomic binning, comparative biology and taxonomic classification.</title>
        <authorList>
            <person name="Goeker M."/>
        </authorList>
    </citation>
    <scope>NUCLEOTIDE SEQUENCE [LARGE SCALE GENOMIC DNA]</scope>
    <source>
        <strain evidence="4 5">DSM 15743</strain>
    </source>
</reference>
<organism evidence="4 5">
    <name type="scientific">Microvirga flocculans</name>
    <dbReference type="NCBI Taxonomy" id="217168"/>
    <lineage>
        <taxon>Bacteria</taxon>
        <taxon>Pseudomonadati</taxon>
        <taxon>Pseudomonadota</taxon>
        <taxon>Alphaproteobacteria</taxon>
        <taxon>Hyphomicrobiales</taxon>
        <taxon>Methylobacteriaceae</taxon>
        <taxon>Microvirga</taxon>
    </lineage>
</organism>
<dbReference type="Proteomes" id="UP000519439">
    <property type="component" value="Unassembled WGS sequence"/>
</dbReference>
<dbReference type="PROSITE" id="PS51208">
    <property type="entry name" value="AUTOTRANSPORTER"/>
    <property type="match status" value="1"/>
</dbReference>
<feature type="domain" description="Autotransporter" evidence="3">
    <location>
        <begin position="605"/>
        <end position="883"/>
    </location>
</feature>
<dbReference type="InterPro" id="IPR036709">
    <property type="entry name" value="Autotransporte_beta_dom_sf"/>
</dbReference>
<name>A0A7W6ICZ2_9HYPH</name>
<dbReference type="SMART" id="SM00869">
    <property type="entry name" value="Autotransporter"/>
    <property type="match status" value="1"/>
</dbReference>